<reference evidence="2 3" key="1">
    <citation type="journal article" date="2020" name="Mol. Biol. Evol.">
        <title>Distinct Expression and Methylation Patterns for Genes with Different Fates following a Single Whole-Genome Duplication in Flowering Plants.</title>
        <authorList>
            <person name="Shi T."/>
            <person name="Rahmani R.S."/>
            <person name="Gugger P.F."/>
            <person name="Wang M."/>
            <person name="Li H."/>
            <person name="Zhang Y."/>
            <person name="Li Z."/>
            <person name="Wang Q."/>
            <person name="Van de Peer Y."/>
            <person name="Marchal K."/>
            <person name="Chen J."/>
        </authorList>
    </citation>
    <scope>NUCLEOTIDE SEQUENCE [LARGE SCALE GENOMIC DNA]</scope>
    <source>
        <tissue evidence="2">Leaf</tissue>
    </source>
</reference>
<gene>
    <name evidence="2" type="ORF">HUJ06_015863</name>
</gene>
<feature type="compositionally biased region" description="Basic residues" evidence="1">
    <location>
        <begin position="15"/>
        <end position="24"/>
    </location>
</feature>
<organism evidence="2 3">
    <name type="scientific">Nelumbo nucifera</name>
    <name type="common">Sacred lotus</name>
    <dbReference type="NCBI Taxonomy" id="4432"/>
    <lineage>
        <taxon>Eukaryota</taxon>
        <taxon>Viridiplantae</taxon>
        <taxon>Streptophyta</taxon>
        <taxon>Embryophyta</taxon>
        <taxon>Tracheophyta</taxon>
        <taxon>Spermatophyta</taxon>
        <taxon>Magnoliopsida</taxon>
        <taxon>Proteales</taxon>
        <taxon>Nelumbonaceae</taxon>
        <taxon>Nelumbo</taxon>
    </lineage>
</organism>
<evidence type="ECO:0000256" key="1">
    <source>
        <dbReference type="SAM" id="MobiDB-lite"/>
    </source>
</evidence>
<dbReference type="AlphaFoldDB" id="A0A822ZAH3"/>
<protein>
    <submittedName>
        <fullName evidence="2">Uncharacterized protein</fullName>
    </submittedName>
</protein>
<dbReference type="Proteomes" id="UP000607653">
    <property type="component" value="Unassembled WGS sequence"/>
</dbReference>
<sequence length="34" mass="3873">MALHRSPPVSLSKISIKRKKKRKKEITLPPPPPL</sequence>
<evidence type="ECO:0000313" key="3">
    <source>
        <dbReference type="Proteomes" id="UP000607653"/>
    </source>
</evidence>
<accession>A0A822ZAH3</accession>
<evidence type="ECO:0000313" key="2">
    <source>
        <dbReference type="EMBL" id="DAD41540.1"/>
    </source>
</evidence>
<comment type="caution">
    <text evidence="2">The sequence shown here is derived from an EMBL/GenBank/DDBJ whole genome shotgun (WGS) entry which is preliminary data.</text>
</comment>
<name>A0A822ZAH3_NELNU</name>
<proteinExistence type="predicted"/>
<feature type="region of interest" description="Disordered" evidence="1">
    <location>
        <begin position="1"/>
        <end position="34"/>
    </location>
</feature>
<keyword evidence="3" id="KW-1185">Reference proteome</keyword>
<dbReference type="EMBL" id="DUZY01000005">
    <property type="protein sequence ID" value="DAD41540.1"/>
    <property type="molecule type" value="Genomic_DNA"/>
</dbReference>